<reference evidence="4 14" key="6">
    <citation type="submission" date="2020-05" db="EMBL/GenBank/DDBJ databases">
        <title>Draft Genome Sequence of Bifidobacterium longum subsp. Infantis BI-G201, a Commercialization Strain.</title>
        <authorList>
            <person name="Song J."/>
            <person name="Xu Y."/>
            <person name="Han D."/>
            <person name="Teng Q."/>
            <person name="Jiang D."/>
            <person name="Liu Q."/>
        </authorList>
    </citation>
    <scope>NUCLEOTIDE SEQUENCE [LARGE SCALE GENOMIC DNA]</scope>
    <source>
        <strain evidence="4 14">BI-G201</strain>
    </source>
</reference>
<dbReference type="Proteomes" id="UP000663618">
    <property type="component" value="Chromosome"/>
</dbReference>
<evidence type="ECO:0000313" key="14">
    <source>
        <dbReference type="Proteomes" id="UP000551316"/>
    </source>
</evidence>
<proteinExistence type="predicted"/>
<dbReference type="EMBL" id="CABHML010000042">
    <property type="protein sequence ID" value="VUW83257.1"/>
    <property type="molecule type" value="Genomic_DNA"/>
</dbReference>
<dbReference type="Proteomes" id="UP000551316">
    <property type="component" value="Unassembled WGS sequence"/>
</dbReference>
<dbReference type="RefSeq" id="WP_162859228.1">
    <property type="nucleotide sequence ID" value="NZ_BCYF01000056.1"/>
</dbReference>
<dbReference type="EMBL" id="CP071248">
    <property type="protein sequence ID" value="QSP98189.1"/>
    <property type="molecule type" value="Genomic_DNA"/>
</dbReference>
<reference evidence="2 10" key="2">
    <citation type="submission" date="2014-12" db="EMBL/GenBank/DDBJ databases">
        <title>Complete genome sequence of Bifidobacterium longum subsp. infantis BT1.</title>
        <authorList>
            <person name="Kim J.F."/>
            <person name="Kwak M.-J."/>
        </authorList>
    </citation>
    <scope>NUCLEOTIDE SEQUENCE [LARGE SCALE GENOMIC DNA]</scope>
    <source>
        <strain evidence="2 10">BT1</strain>
    </source>
</reference>
<name>A0A0A8MJS1_BIFLI</name>
<evidence type="ECO:0000313" key="11">
    <source>
        <dbReference type="Proteomes" id="UP000319252"/>
    </source>
</evidence>
<keyword evidence="9" id="KW-1185">Reference proteome</keyword>
<evidence type="ECO:0000313" key="10">
    <source>
        <dbReference type="Proteomes" id="UP000067206"/>
    </source>
</evidence>
<dbReference type="Proteomes" id="UP000319252">
    <property type="component" value="Unassembled WGS sequence"/>
</dbReference>
<dbReference type="PATRIC" id="fig|1682.24.peg.833"/>
<evidence type="ECO:0000313" key="3">
    <source>
        <dbReference type="EMBL" id="CEE98103.1"/>
    </source>
</evidence>
<gene>
    <name evidence="8" type="ORF">BIFLH23_00279</name>
    <name evidence="5" type="ORF">BLI009_03370</name>
    <name evidence="3" type="ORF">BLIC_c00228</name>
    <name evidence="7" type="ORF">BLJG463_00262</name>
    <name evidence="6" type="ORF">BLONGUMMC1_00975</name>
    <name evidence="4" type="ORF">HNS28_01900</name>
    <name evidence="2" type="ORF">RY67_862</name>
</gene>
<dbReference type="EMBL" id="CABWKH010000001">
    <property type="protein sequence ID" value="VWQ32952.1"/>
    <property type="molecule type" value="Genomic_DNA"/>
</dbReference>
<evidence type="ECO:0000313" key="13">
    <source>
        <dbReference type="Proteomes" id="UP000494246"/>
    </source>
</evidence>
<dbReference type="AlphaFoldDB" id="A0A0A8MJS1"/>
<keyword evidence="1" id="KW-1133">Transmembrane helix</keyword>
<evidence type="ECO:0000313" key="8">
    <source>
        <dbReference type="EMBL" id="VWQ32952.1"/>
    </source>
</evidence>
<reference evidence="6 11" key="4">
    <citation type="submission" date="2019-07" db="EMBL/GenBank/DDBJ databases">
        <authorList>
            <person name="Chang H.-W."/>
            <person name="Raman A."/>
            <person name="Venkatesh S."/>
            <person name="Gehrig J."/>
        </authorList>
    </citation>
    <scope>NUCLEOTIDE SEQUENCE [LARGE SCALE GENOMIC DNA]</scope>
    <source>
        <strain evidence="6">B.longum_ssp_infantis_4</strain>
    </source>
</reference>
<feature type="transmembrane region" description="Helical" evidence="1">
    <location>
        <begin position="6"/>
        <end position="26"/>
    </location>
</feature>
<dbReference type="Proteomes" id="UP000067206">
    <property type="component" value="Chromosome"/>
</dbReference>
<evidence type="ECO:0000256" key="1">
    <source>
        <dbReference type="SAM" id="Phobius"/>
    </source>
</evidence>
<keyword evidence="1" id="KW-0472">Membrane</keyword>
<reference evidence="3 9" key="1">
    <citation type="submission" date="2014-09" db="EMBL/GenBank/DDBJ databases">
        <authorList>
            <person name="Bertelli C."/>
        </authorList>
    </citation>
    <scope>NUCLEOTIDE SEQUENCE [LARGE SCALE GENOMIC DNA]</scope>
    <source>
        <strain evidence="3 9">BIC1401111250</strain>
    </source>
</reference>
<protein>
    <submittedName>
        <fullName evidence="2">Uncharacterized protein</fullName>
    </submittedName>
</protein>
<evidence type="ECO:0000313" key="2">
    <source>
        <dbReference type="EMBL" id="ALE08915.1"/>
    </source>
</evidence>
<evidence type="ECO:0000313" key="4">
    <source>
        <dbReference type="EMBL" id="NQX50265.1"/>
    </source>
</evidence>
<reference evidence="7 12" key="3">
    <citation type="submission" date="2019-07" db="EMBL/GenBank/DDBJ databases">
        <authorList>
            <person name="Hibberd C M."/>
            <person name="Gehrig L. J."/>
            <person name="Chang H.-W."/>
            <person name="Venkatesh S."/>
        </authorList>
    </citation>
    <scope>NUCLEOTIDE SEQUENCE [LARGE SCALE GENOMIC DNA]</scope>
    <source>
        <strain evidence="7">Bifidobacterium_longum_subsp_infantis_JG_Bg463</strain>
    </source>
</reference>
<dbReference type="EMBL" id="CP010411">
    <property type="protein sequence ID" value="ALE08915.1"/>
    <property type="molecule type" value="Genomic_DNA"/>
</dbReference>
<dbReference type="Proteomes" id="UP000494246">
    <property type="component" value="Unassembled WGS sequence"/>
</dbReference>
<dbReference type="Proteomes" id="UP000043107">
    <property type="component" value="Unassembled WGS sequence"/>
</dbReference>
<evidence type="ECO:0000313" key="12">
    <source>
        <dbReference type="Proteomes" id="UP000345266"/>
    </source>
</evidence>
<reference evidence="8 13" key="5">
    <citation type="submission" date="2019-10" db="EMBL/GenBank/DDBJ databases">
        <authorList>
            <consortium name="Melissa Lawson"/>
            <person name="O'neill I."/>
        </authorList>
    </citation>
    <scope>NUCLEOTIDE SEQUENCE [LARGE SCALE GENOMIC DNA]</scope>
    <source>
        <strain evidence="8">LH_23</strain>
    </source>
</reference>
<dbReference type="EMBL" id="JABNND010000004">
    <property type="protein sequence ID" value="NQX50265.1"/>
    <property type="molecule type" value="Genomic_DNA"/>
</dbReference>
<evidence type="ECO:0000313" key="9">
    <source>
        <dbReference type="Proteomes" id="UP000043107"/>
    </source>
</evidence>
<evidence type="ECO:0000313" key="5">
    <source>
        <dbReference type="EMBL" id="QSP98189.1"/>
    </source>
</evidence>
<organism evidence="2 10">
    <name type="scientific">Bifidobacterium longum subsp. infantis</name>
    <dbReference type="NCBI Taxonomy" id="1682"/>
    <lineage>
        <taxon>Bacteria</taxon>
        <taxon>Bacillati</taxon>
        <taxon>Actinomycetota</taxon>
        <taxon>Actinomycetes</taxon>
        <taxon>Bifidobacteriales</taxon>
        <taxon>Bifidobacteriaceae</taxon>
        <taxon>Bifidobacterium</taxon>
    </lineage>
</organism>
<dbReference type="EMBL" id="CABHNT010000070">
    <property type="protein sequence ID" value="VUX39129.1"/>
    <property type="molecule type" value="Genomic_DNA"/>
</dbReference>
<sequence>MPTSEYAAAAIAGKFFLVSSPIMVVYHLQHANGNRFLDFILRLGILDIKQLPQLAA</sequence>
<dbReference type="EMBL" id="CCWP01000004">
    <property type="protein sequence ID" value="CEE98103.1"/>
    <property type="molecule type" value="Genomic_DNA"/>
</dbReference>
<evidence type="ECO:0000313" key="6">
    <source>
        <dbReference type="EMBL" id="VUW83257.1"/>
    </source>
</evidence>
<keyword evidence="1" id="KW-0812">Transmembrane</keyword>
<evidence type="ECO:0000313" key="7">
    <source>
        <dbReference type="EMBL" id="VUX39129.1"/>
    </source>
</evidence>
<reference evidence="5" key="7">
    <citation type="submission" date="2021-03" db="EMBL/GenBank/DDBJ databases">
        <title>Genome sequencing of Bifidobacterium longum subsp. infantis JCM 7009.</title>
        <authorList>
            <person name="Kim J."/>
        </authorList>
    </citation>
    <scope>NUCLEOTIDE SEQUENCE</scope>
    <source>
        <strain evidence="5">JCM 7009</strain>
    </source>
</reference>
<dbReference type="Proteomes" id="UP000345266">
    <property type="component" value="Unassembled WGS sequence"/>
</dbReference>
<accession>A0A0A8MJS1</accession>